<dbReference type="STRING" id="47678.ERS852494_01040"/>
<accession>A0A174IY84</accession>
<evidence type="ECO:0000313" key="2">
    <source>
        <dbReference type="Proteomes" id="UP000095657"/>
    </source>
</evidence>
<gene>
    <name evidence="1" type="ORF">ERS852494_01040</name>
</gene>
<evidence type="ECO:0000313" key="1">
    <source>
        <dbReference type="EMBL" id="CUO90318.1"/>
    </source>
</evidence>
<name>A0A174IY84_9BACE</name>
<proteinExistence type="predicted"/>
<sequence>MENKVRCKKYAVYSNQNCITTLLVEMIRGEMAEILLDNILRLFSTETFGKDKSAYYVGGEKKLMNLIEAGKIESDKPTNVQNGKWHCNAAQVLLHCRCAGRKVKSKKRKK</sequence>
<dbReference type="EMBL" id="CZAI01000002">
    <property type="protein sequence ID" value="CUO90318.1"/>
    <property type="molecule type" value="Genomic_DNA"/>
</dbReference>
<dbReference type="AlphaFoldDB" id="A0A174IY84"/>
<reference evidence="1 2" key="1">
    <citation type="submission" date="2015-09" db="EMBL/GenBank/DDBJ databases">
        <authorList>
            <consortium name="Pathogen Informatics"/>
        </authorList>
    </citation>
    <scope>NUCLEOTIDE SEQUENCE [LARGE SCALE GENOMIC DNA]</scope>
    <source>
        <strain evidence="1 2">2789STDY5834880</strain>
    </source>
</reference>
<dbReference type="Proteomes" id="UP000095657">
    <property type="component" value="Unassembled WGS sequence"/>
</dbReference>
<protein>
    <submittedName>
        <fullName evidence="1">Uncharacterized protein</fullName>
    </submittedName>
</protein>
<organism evidence="1 2">
    <name type="scientific">Bacteroides caccae</name>
    <dbReference type="NCBI Taxonomy" id="47678"/>
    <lineage>
        <taxon>Bacteria</taxon>
        <taxon>Pseudomonadati</taxon>
        <taxon>Bacteroidota</taxon>
        <taxon>Bacteroidia</taxon>
        <taxon>Bacteroidales</taxon>
        <taxon>Bacteroidaceae</taxon>
        <taxon>Bacteroides</taxon>
    </lineage>
</organism>